<accession>A0A399F4J6</accession>
<comment type="caution">
    <text evidence="2">The sequence shown here is derived from an EMBL/GenBank/DDBJ whole genome shotgun (WGS) entry which is preliminary data.</text>
</comment>
<evidence type="ECO:0000313" key="2">
    <source>
        <dbReference type="EMBL" id="RIH91614.1"/>
    </source>
</evidence>
<name>A0A399F4J6_9DEIN</name>
<dbReference type="EMBL" id="QWLB01000037">
    <property type="protein sequence ID" value="RIH91614.1"/>
    <property type="molecule type" value="Genomic_DNA"/>
</dbReference>
<evidence type="ECO:0000313" key="3">
    <source>
        <dbReference type="Proteomes" id="UP000266178"/>
    </source>
</evidence>
<proteinExistence type="predicted"/>
<dbReference type="OrthoDB" id="27508at2"/>
<dbReference type="RefSeq" id="WP_119357948.1">
    <property type="nucleotide sequence ID" value="NZ_BJXM01000023.1"/>
</dbReference>
<keyword evidence="1" id="KW-0472">Membrane</keyword>
<sequence length="123" mass="13842">MNPLLVPFLVSTLLALAAYLAHQVMNQLHRRLLNLELAGRDYGSLSELERQALIEHVNLKFSQTIGGTLASFVLMYAYPTLFIGERMFRRNQWSSIEVIGGSALFYFAAMLLVGLTTQRFAGF</sequence>
<dbReference type="AlphaFoldDB" id="A0A399F4J6"/>
<keyword evidence="1" id="KW-1133">Transmembrane helix</keyword>
<feature type="transmembrane region" description="Helical" evidence="1">
    <location>
        <begin position="65"/>
        <end position="84"/>
    </location>
</feature>
<feature type="transmembrane region" description="Helical" evidence="1">
    <location>
        <begin position="96"/>
        <end position="115"/>
    </location>
</feature>
<reference evidence="2 3" key="1">
    <citation type="submission" date="2018-08" db="EMBL/GenBank/DDBJ databases">
        <title>Meiothermus granaticius genome AF-68 sequencing project.</title>
        <authorList>
            <person name="Da Costa M.S."/>
            <person name="Albuquerque L."/>
            <person name="Raposo P."/>
            <person name="Froufe H.J.C."/>
            <person name="Barroso C.S."/>
            <person name="Egas C."/>
        </authorList>
    </citation>
    <scope>NUCLEOTIDE SEQUENCE [LARGE SCALE GENOMIC DNA]</scope>
    <source>
        <strain evidence="2 3">AF-68</strain>
    </source>
</reference>
<protein>
    <submittedName>
        <fullName evidence="2">Uncharacterized protein</fullName>
    </submittedName>
</protein>
<organism evidence="2 3">
    <name type="scientific">Meiothermus granaticius NBRC 107808</name>
    <dbReference type="NCBI Taxonomy" id="1227551"/>
    <lineage>
        <taxon>Bacteria</taxon>
        <taxon>Thermotogati</taxon>
        <taxon>Deinococcota</taxon>
        <taxon>Deinococci</taxon>
        <taxon>Thermales</taxon>
        <taxon>Thermaceae</taxon>
        <taxon>Meiothermus</taxon>
    </lineage>
</organism>
<gene>
    <name evidence="2" type="ORF">Mgrana_02495</name>
</gene>
<keyword evidence="3" id="KW-1185">Reference proteome</keyword>
<keyword evidence="1" id="KW-0812">Transmembrane</keyword>
<evidence type="ECO:0000256" key="1">
    <source>
        <dbReference type="SAM" id="Phobius"/>
    </source>
</evidence>
<dbReference type="Proteomes" id="UP000266178">
    <property type="component" value="Unassembled WGS sequence"/>
</dbReference>